<evidence type="ECO:0000313" key="2">
    <source>
        <dbReference type="Proteomes" id="UP000616201"/>
    </source>
</evidence>
<proteinExistence type="predicted"/>
<keyword evidence="2" id="KW-1185">Reference proteome</keyword>
<gene>
    <name evidence="1" type="ORF">C4F49_16065</name>
</gene>
<dbReference type="AlphaFoldDB" id="A0A928YSF2"/>
<dbReference type="RefSeq" id="WP_196937046.1">
    <property type="nucleotide sequence ID" value="NZ_MU158698.1"/>
</dbReference>
<evidence type="ECO:0000313" key="1">
    <source>
        <dbReference type="EMBL" id="MBE8715200.1"/>
    </source>
</evidence>
<name>A0A928YSF2_9SPHI</name>
<dbReference type="Proteomes" id="UP000616201">
    <property type="component" value="Unassembled WGS sequence"/>
</dbReference>
<sequence>MKATNAYKKYSYPKFGEFMVNTIKKQSENKIFENEWPRMAQLKPICDRYLALMDEIKNNRKPESETLRDDVRTEAHEVLKKNVNAVNGIADGDEAILIASNLPYTKVGSGKAIHLVPVTEYLVKYTSEVGTYNIKFKAQHSMKLVSVFFTTENPFVNEKVTWAREDYFKSSIVFRSGLTSGRVFIKLVLKGSLGDTIETPILEFAVTKIM</sequence>
<accession>A0A928YSF2</accession>
<comment type="caution">
    <text evidence="1">The sequence shown here is derived from an EMBL/GenBank/DDBJ whole genome shotgun (WGS) entry which is preliminary data.</text>
</comment>
<reference evidence="1" key="1">
    <citation type="submission" date="2018-02" db="EMBL/GenBank/DDBJ databases">
        <authorList>
            <person name="Vasarhelyi B.M."/>
            <person name="Deshmukh S."/>
            <person name="Balint B."/>
            <person name="Kukolya J."/>
        </authorList>
    </citation>
    <scope>NUCLEOTIDE SEQUENCE</scope>
    <source>
        <strain evidence="1">KB22</strain>
    </source>
</reference>
<protein>
    <submittedName>
        <fullName evidence="1">Uncharacterized protein</fullName>
    </submittedName>
</protein>
<organism evidence="1 2">
    <name type="scientific">Sphingobacterium hungaricum</name>
    <dbReference type="NCBI Taxonomy" id="2082723"/>
    <lineage>
        <taxon>Bacteria</taxon>
        <taxon>Pseudomonadati</taxon>
        <taxon>Bacteroidota</taxon>
        <taxon>Sphingobacteriia</taxon>
        <taxon>Sphingobacteriales</taxon>
        <taxon>Sphingobacteriaceae</taxon>
        <taxon>Sphingobacterium</taxon>
    </lineage>
</organism>
<dbReference type="EMBL" id="PRDK01000009">
    <property type="protein sequence ID" value="MBE8715200.1"/>
    <property type="molecule type" value="Genomic_DNA"/>
</dbReference>